<protein>
    <submittedName>
        <fullName evidence="2">Uncharacterized protein</fullName>
    </submittedName>
</protein>
<evidence type="ECO:0000313" key="2">
    <source>
        <dbReference type="EMBL" id="KAL0287860.1"/>
    </source>
</evidence>
<feature type="region of interest" description="Disordered" evidence="1">
    <location>
        <begin position="29"/>
        <end position="131"/>
    </location>
</feature>
<reference evidence="2" key="2">
    <citation type="journal article" date="2024" name="Plant">
        <title>Genomic evolution and insights into agronomic trait innovations of Sesamum species.</title>
        <authorList>
            <person name="Miao H."/>
            <person name="Wang L."/>
            <person name="Qu L."/>
            <person name="Liu H."/>
            <person name="Sun Y."/>
            <person name="Le M."/>
            <person name="Wang Q."/>
            <person name="Wei S."/>
            <person name="Zheng Y."/>
            <person name="Lin W."/>
            <person name="Duan Y."/>
            <person name="Cao H."/>
            <person name="Xiong S."/>
            <person name="Wang X."/>
            <person name="Wei L."/>
            <person name="Li C."/>
            <person name="Ma Q."/>
            <person name="Ju M."/>
            <person name="Zhao R."/>
            <person name="Li G."/>
            <person name="Mu C."/>
            <person name="Tian Q."/>
            <person name="Mei H."/>
            <person name="Zhang T."/>
            <person name="Gao T."/>
            <person name="Zhang H."/>
        </authorList>
    </citation>
    <scope>NUCLEOTIDE SEQUENCE</scope>
    <source>
        <strain evidence="2">KEN8</strain>
    </source>
</reference>
<proteinExistence type="predicted"/>
<name>A0AAW2J2M0_9LAMI</name>
<sequence>MSNPQLNVLERPVAELMVCLRDLQERVANGADPTKLHEPQVEQSIDEQGSIDLPNHSEENDLQNEGMNNFQEDMPQGISVEATEETSQPAQVSDVVAHTSGVEEVTTQGANGNSGNSNQNQMSEEQRARMEANRLKALEKAAARSRLLRA</sequence>
<evidence type="ECO:0000256" key="1">
    <source>
        <dbReference type="SAM" id="MobiDB-lite"/>
    </source>
</evidence>
<accession>A0AAW2J2M0</accession>
<organism evidence="2">
    <name type="scientific">Sesamum calycinum</name>
    <dbReference type="NCBI Taxonomy" id="2727403"/>
    <lineage>
        <taxon>Eukaryota</taxon>
        <taxon>Viridiplantae</taxon>
        <taxon>Streptophyta</taxon>
        <taxon>Embryophyta</taxon>
        <taxon>Tracheophyta</taxon>
        <taxon>Spermatophyta</taxon>
        <taxon>Magnoliopsida</taxon>
        <taxon>eudicotyledons</taxon>
        <taxon>Gunneridae</taxon>
        <taxon>Pentapetalae</taxon>
        <taxon>asterids</taxon>
        <taxon>lamiids</taxon>
        <taxon>Lamiales</taxon>
        <taxon>Pedaliaceae</taxon>
        <taxon>Sesamum</taxon>
    </lineage>
</organism>
<gene>
    <name evidence="2" type="ORF">Scaly_2752400</name>
</gene>
<dbReference type="AlphaFoldDB" id="A0AAW2J2M0"/>
<reference evidence="2" key="1">
    <citation type="submission" date="2020-06" db="EMBL/GenBank/DDBJ databases">
        <authorList>
            <person name="Li T."/>
            <person name="Hu X."/>
            <person name="Zhang T."/>
            <person name="Song X."/>
            <person name="Zhang H."/>
            <person name="Dai N."/>
            <person name="Sheng W."/>
            <person name="Hou X."/>
            <person name="Wei L."/>
        </authorList>
    </citation>
    <scope>NUCLEOTIDE SEQUENCE</scope>
    <source>
        <strain evidence="2">KEN8</strain>
        <tissue evidence="2">Leaf</tissue>
    </source>
</reference>
<dbReference type="EMBL" id="JACGWM010001797">
    <property type="protein sequence ID" value="KAL0287860.1"/>
    <property type="molecule type" value="Genomic_DNA"/>
</dbReference>
<comment type="caution">
    <text evidence="2">The sequence shown here is derived from an EMBL/GenBank/DDBJ whole genome shotgun (WGS) entry which is preliminary data.</text>
</comment>
<feature type="compositionally biased region" description="Low complexity" evidence="1">
    <location>
        <begin position="108"/>
        <end position="123"/>
    </location>
</feature>